<evidence type="ECO:0000256" key="2">
    <source>
        <dbReference type="SAM" id="Phobius"/>
    </source>
</evidence>
<evidence type="ECO:0000313" key="3">
    <source>
        <dbReference type="EMBL" id="AFZ69357.1"/>
    </source>
</evidence>
<dbReference type="OrthoDB" id="187863at2"/>
<feature type="transmembrane region" description="Helical" evidence="2">
    <location>
        <begin position="129"/>
        <end position="147"/>
    </location>
</feature>
<evidence type="ECO:0000313" key="4">
    <source>
        <dbReference type="Proteomes" id="UP000010467"/>
    </source>
</evidence>
<dbReference type="PATRIC" id="fig|937777.3.peg.3964"/>
<geneLocation type="plasmid" evidence="3 4">
    <name>pDEIPE01</name>
</geneLocation>
<keyword evidence="4" id="KW-1185">Reference proteome</keyword>
<dbReference type="AlphaFoldDB" id="L0A845"/>
<evidence type="ECO:0008006" key="5">
    <source>
        <dbReference type="Google" id="ProtNLM"/>
    </source>
</evidence>
<keyword evidence="2" id="KW-0472">Membrane</keyword>
<reference evidence="4" key="1">
    <citation type="submission" date="2012-03" db="EMBL/GenBank/DDBJ databases">
        <title>Complete sequence of plasmid 1 of Deinococcus peraridilitoris DSM 19664.</title>
        <authorList>
            <person name="Lucas S."/>
            <person name="Copeland A."/>
            <person name="Lapidus A."/>
            <person name="Glavina del Rio T."/>
            <person name="Dalin E."/>
            <person name="Tice H."/>
            <person name="Bruce D."/>
            <person name="Goodwin L."/>
            <person name="Pitluck S."/>
            <person name="Peters L."/>
            <person name="Mikhailova N."/>
            <person name="Lu M."/>
            <person name="Kyrpides N."/>
            <person name="Mavromatis K."/>
            <person name="Ivanova N."/>
            <person name="Brettin T."/>
            <person name="Detter J.C."/>
            <person name="Han C."/>
            <person name="Larimer F."/>
            <person name="Land M."/>
            <person name="Hauser L."/>
            <person name="Markowitz V."/>
            <person name="Cheng J.-F."/>
            <person name="Hugenholtz P."/>
            <person name="Woyke T."/>
            <person name="Wu D."/>
            <person name="Pukall R."/>
            <person name="Steenblock K."/>
            <person name="Brambilla E."/>
            <person name="Klenk H.-P."/>
            <person name="Eisen J.A."/>
        </authorList>
    </citation>
    <scope>NUCLEOTIDE SEQUENCE [LARGE SCALE GENOMIC DNA]</scope>
    <source>
        <strain evidence="4">DSM 19664 / LMG 22246 / CIP 109416 / KR-200</strain>
        <plasmid evidence="4">Plasmid pDEIPE01</plasmid>
    </source>
</reference>
<keyword evidence="2" id="KW-0812">Transmembrane</keyword>
<gene>
    <name evidence="3" type="ordered locus">Deipe_3951</name>
</gene>
<dbReference type="Proteomes" id="UP000010467">
    <property type="component" value="Plasmid pDEIPE01"/>
</dbReference>
<dbReference type="HOGENOM" id="CLU_108410_0_0_0"/>
<dbReference type="InterPro" id="IPR046657">
    <property type="entry name" value="DUF6766"/>
</dbReference>
<evidence type="ECO:0000256" key="1">
    <source>
        <dbReference type="SAM" id="MobiDB-lite"/>
    </source>
</evidence>
<feature type="transmembrane region" description="Helical" evidence="2">
    <location>
        <begin position="12"/>
        <end position="31"/>
    </location>
</feature>
<keyword evidence="3" id="KW-0614">Plasmid</keyword>
<dbReference type="RefSeq" id="WP_015231259.1">
    <property type="nucleotide sequence ID" value="NC_019789.1"/>
</dbReference>
<feature type="region of interest" description="Disordered" evidence="1">
    <location>
        <begin position="88"/>
        <end position="114"/>
    </location>
</feature>
<accession>L0A845</accession>
<keyword evidence="2" id="KW-1133">Transmembrane helix</keyword>
<organism evidence="3 4">
    <name type="scientific">Deinococcus peraridilitoris (strain DSM 19664 / LMG 22246 / CIP 109416 / KR-200)</name>
    <dbReference type="NCBI Taxonomy" id="937777"/>
    <lineage>
        <taxon>Bacteria</taxon>
        <taxon>Thermotogati</taxon>
        <taxon>Deinococcota</taxon>
        <taxon>Deinococci</taxon>
        <taxon>Deinococcales</taxon>
        <taxon>Deinococcaceae</taxon>
        <taxon>Deinococcus</taxon>
    </lineage>
</organism>
<protein>
    <recommendedName>
        <fullName evidence="5">Transmembrane protein</fullName>
    </recommendedName>
</protein>
<dbReference type="EMBL" id="CP003383">
    <property type="protein sequence ID" value="AFZ69357.1"/>
    <property type="molecule type" value="Genomic_DNA"/>
</dbReference>
<sequence length="220" mass="24900">MKRYWRENNLSIVMTIIFLLLWIGQSLAGWAELNTERQDHGGNPLTYAHYLGTAHFWEATTENWESEFLQMGAYVLLTVWLRQKGSSESKKVDEEEPVDEDPNTARSRPDAPGPVRQGGMILRLYQNSLSMAFFALFAVSFVLHAISSLKEHNQEASAHGSELQTLGEYLQSPTFWFQSLQNWQSEFLAVVSIVVLSIWLRQKGSPESKPVAAPHSSTGK</sequence>
<name>L0A845_DEIPD</name>
<dbReference type="Pfam" id="PF20554">
    <property type="entry name" value="DUF6766"/>
    <property type="match status" value="1"/>
</dbReference>
<proteinExistence type="predicted"/>
<dbReference type="KEGG" id="dpd:Deipe_3951"/>